<dbReference type="PANTHER" id="PTHR24559">
    <property type="entry name" value="TRANSPOSON TY3-I GAG-POL POLYPROTEIN"/>
    <property type="match status" value="1"/>
</dbReference>
<dbReference type="Proteomes" id="UP000321947">
    <property type="component" value="Unassembled WGS sequence"/>
</dbReference>
<accession>A0A5D3BD41</accession>
<dbReference type="PROSITE" id="PS51450">
    <property type="entry name" value="LRR"/>
    <property type="match status" value="1"/>
</dbReference>
<dbReference type="InterPro" id="IPR041577">
    <property type="entry name" value="RT_RNaseH_2"/>
</dbReference>
<organism evidence="2 3">
    <name type="scientific">Cucumis melo var. makuwa</name>
    <name type="common">Oriental melon</name>
    <dbReference type="NCBI Taxonomy" id="1194695"/>
    <lineage>
        <taxon>Eukaryota</taxon>
        <taxon>Viridiplantae</taxon>
        <taxon>Streptophyta</taxon>
        <taxon>Embryophyta</taxon>
        <taxon>Tracheophyta</taxon>
        <taxon>Spermatophyta</taxon>
        <taxon>Magnoliopsida</taxon>
        <taxon>eudicotyledons</taxon>
        <taxon>Gunneridae</taxon>
        <taxon>Pentapetalae</taxon>
        <taxon>rosids</taxon>
        <taxon>fabids</taxon>
        <taxon>Cucurbitales</taxon>
        <taxon>Cucurbitaceae</taxon>
        <taxon>Benincaseae</taxon>
        <taxon>Cucumis</taxon>
    </lineage>
</organism>
<dbReference type="InterPro" id="IPR001611">
    <property type="entry name" value="Leu-rich_rpt"/>
</dbReference>
<name>A0A5D3BD41_CUCMM</name>
<dbReference type="Pfam" id="PF17919">
    <property type="entry name" value="RT_RNaseH_2"/>
    <property type="match status" value="1"/>
</dbReference>
<proteinExistence type="predicted"/>
<evidence type="ECO:0000313" key="2">
    <source>
        <dbReference type="EMBL" id="TYJ97223.1"/>
    </source>
</evidence>
<reference evidence="2 3" key="1">
    <citation type="submission" date="2019-08" db="EMBL/GenBank/DDBJ databases">
        <title>Draft genome sequences of two oriental melons (Cucumis melo L. var makuwa).</title>
        <authorList>
            <person name="Kwon S.-Y."/>
        </authorList>
    </citation>
    <scope>NUCLEOTIDE SEQUENCE [LARGE SCALE GENOMIC DNA]</scope>
    <source>
        <strain evidence="3">cv. Chang Bougi</strain>
        <tissue evidence="2">Leaf</tissue>
    </source>
</reference>
<dbReference type="InterPro" id="IPR043502">
    <property type="entry name" value="DNA/RNA_pol_sf"/>
</dbReference>
<dbReference type="InterPro" id="IPR032675">
    <property type="entry name" value="LRR_dom_sf"/>
</dbReference>
<dbReference type="Pfam" id="PF00078">
    <property type="entry name" value="RVT_1"/>
    <property type="match status" value="1"/>
</dbReference>
<gene>
    <name evidence="2" type="ORF">E5676_scaffold194G00100</name>
</gene>
<feature type="domain" description="Reverse transcriptase" evidence="1">
    <location>
        <begin position="1"/>
        <end position="132"/>
    </location>
</feature>
<dbReference type="InterPro" id="IPR043128">
    <property type="entry name" value="Rev_trsase/Diguanyl_cyclase"/>
</dbReference>
<protein>
    <submittedName>
        <fullName evidence="2">Ty3-gypsy retroelement transposase</fullName>
    </submittedName>
</protein>
<dbReference type="Gene3D" id="3.80.10.10">
    <property type="entry name" value="Ribonuclease Inhibitor"/>
    <property type="match status" value="1"/>
</dbReference>
<evidence type="ECO:0000259" key="1">
    <source>
        <dbReference type="PROSITE" id="PS50878"/>
    </source>
</evidence>
<evidence type="ECO:0000313" key="3">
    <source>
        <dbReference type="Proteomes" id="UP000321947"/>
    </source>
</evidence>
<dbReference type="Gene3D" id="3.10.10.10">
    <property type="entry name" value="HIV Type 1 Reverse Transcriptase, subunit A, domain 1"/>
    <property type="match status" value="1"/>
</dbReference>
<dbReference type="PROSITE" id="PS50878">
    <property type="entry name" value="RT_POL"/>
    <property type="match status" value="1"/>
</dbReference>
<dbReference type="InterPro" id="IPR000477">
    <property type="entry name" value="RT_dom"/>
</dbReference>
<dbReference type="Pfam" id="PF00560">
    <property type="entry name" value="LRR_1"/>
    <property type="match status" value="2"/>
</dbReference>
<dbReference type="SUPFAM" id="SSF56672">
    <property type="entry name" value="DNA/RNA polymerases"/>
    <property type="match status" value="1"/>
</dbReference>
<dbReference type="AlphaFoldDB" id="A0A5D3BD41"/>
<dbReference type="SUPFAM" id="SSF52058">
    <property type="entry name" value="L domain-like"/>
    <property type="match status" value="1"/>
</dbReference>
<dbReference type="CDD" id="cd01647">
    <property type="entry name" value="RT_LTR"/>
    <property type="match status" value="1"/>
</dbReference>
<dbReference type="EMBL" id="SSTD01018933">
    <property type="protein sequence ID" value="TYJ97223.1"/>
    <property type="molecule type" value="Genomic_DNA"/>
</dbReference>
<dbReference type="InterPro" id="IPR053134">
    <property type="entry name" value="RNA-dir_DNA_polymerase"/>
</dbReference>
<sequence length="340" mass="38524">MHLEDIEKTTFRTHEGRYEFLVMPFGLTNAPSTFQALMNHIFKPYMRRFVLVFFDDISMYSKGLDEHAQHLEKCSFAKSRIGYLGRFISEKGIKVDPEMIRAIKEWPIPTNAGAYKWSEEANVAFEWLKMAMMTLPVLAIPDFNLPFEIEINASGFVYERQSTALIAVVFAVQRWRPYPLGRKFISSPTVHLNHLSAPTLLDVAVILEEVEKDPSLQEIIKLIEEQNLEVPNYIVQQGVLKFEGSQLDNNDFSGATIPDSYGNMTKLLKLSLRNCTLQGSIPDLSRIKNLGYLDLSSNQLSGLIPRSKLSENITTIILSDNRLTGTIPSSLSGLPHLQKL</sequence>
<dbReference type="Gene3D" id="3.30.70.270">
    <property type="match status" value="1"/>
</dbReference>
<comment type="caution">
    <text evidence="2">The sequence shown here is derived from an EMBL/GenBank/DDBJ whole genome shotgun (WGS) entry which is preliminary data.</text>
</comment>
<dbReference type="PANTHER" id="PTHR24559:SF450">
    <property type="entry name" value="RNA-DIRECTED DNA POLYMERASE HOMOLOG"/>
    <property type="match status" value="1"/>
</dbReference>